<dbReference type="PIRSF" id="PIRSF000676">
    <property type="entry name" value="Homoser_kin"/>
    <property type="match status" value="1"/>
</dbReference>
<dbReference type="GO" id="GO:0005524">
    <property type="term" value="F:ATP binding"/>
    <property type="evidence" value="ECO:0007669"/>
    <property type="project" value="UniProtKB-UniRule"/>
</dbReference>
<feature type="domain" description="GHMP kinase C-terminal" evidence="15">
    <location>
        <begin position="201"/>
        <end position="264"/>
    </location>
</feature>
<dbReference type="EC" id="2.7.1.39" evidence="3 13"/>
<evidence type="ECO:0000256" key="9">
    <source>
        <dbReference type="ARBA" id="ARBA00022777"/>
    </source>
</evidence>
<dbReference type="GO" id="GO:0009088">
    <property type="term" value="P:threonine biosynthetic process"/>
    <property type="evidence" value="ECO:0007669"/>
    <property type="project" value="UniProtKB-UniRule"/>
</dbReference>
<dbReference type="InterPro" id="IPR036554">
    <property type="entry name" value="GHMP_kinase_C_sf"/>
</dbReference>
<keyword evidence="9 13" id="KW-0418">Kinase</keyword>
<name>C8VZ34_DESAS</name>
<evidence type="ECO:0000256" key="1">
    <source>
        <dbReference type="ARBA" id="ARBA00005015"/>
    </source>
</evidence>
<evidence type="ECO:0000313" key="17">
    <source>
        <dbReference type="Proteomes" id="UP000002217"/>
    </source>
</evidence>
<dbReference type="STRING" id="485916.Dtox_2115"/>
<dbReference type="InterPro" id="IPR000870">
    <property type="entry name" value="Homoserine_kinase"/>
</dbReference>
<protein>
    <recommendedName>
        <fullName evidence="4 13">Homoserine kinase</fullName>
        <shortName evidence="13">HK</shortName>
        <shortName evidence="13">HSK</shortName>
        <ecNumber evidence="3 13">2.7.1.39</ecNumber>
    </recommendedName>
</protein>
<dbReference type="RefSeq" id="WP_015757648.1">
    <property type="nucleotide sequence ID" value="NC_013216.1"/>
</dbReference>
<keyword evidence="10 13" id="KW-0067">ATP-binding</keyword>
<evidence type="ECO:0000256" key="3">
    <source>
        <dbReference type="ARBA" id="ARBA00012078"/>
    </source>
</evidence>
<comment type="function">
    <text evidence="12 13">Catalyzes the ATP-dependent phosphorylation of L-homoserine to L-homoserine phosphate.</text>
</comment>
<evidence type="ECO:0000313" key="16">
    <source>
        <dbReference type="EMBL" id="ACV62944.1"/>
    </source>
</evidence>
<evidence type="ECO:0000256" key="11">
    <source>
        <dbReference type="ARBA" id="ARBA00049375"/>
    </source>
</evidence>
<feature type="domain" description="GHMP kinase N-terminal" evidence="14">
    <location>
        <begin position="57"/>
        <end position="139"/>
    </location>
</feature>
<evidence type="ECO:0000256" key="7">
    <source>
        <dbReference type="ARBA" id="ARBA00022697"/>
    </source>
</evidence>
<dbReference type="Pfam" id="PF00288">
    <property type="entry name" value="GHMP_kinases_N"/>
    <property type="match status" value="1"/>
</dbReference>
<accession>C8VZ34</accession>
<dbReference type="Gene3D" id="3.30.230.10">
    <property type="match status" value="1"/>
</dbReference>
<dbReference type="InterPro" id="IPR020568">
    <property type="entry name" value="Ribosomal_Su5_D2-typ_SF"/>
</dbReference>
<sequence>MIRVKVPATVANLGPGFDCLGMALEFYNAVEMYEIPSGLYIEVQGEGTELIPKNEQNIVYQAARRVFQKVGYTPAGLKIKLTNNVPVGKGLGSSASAIVGGIIAANVMSGKQLKEKDLLSLAAEIEGHPDNVAPALLGGIIVSVSLEGDIKYIKITPPSQLKCVVAVPDFCLSTKTSREALPQQVSFNDAVFNIGRVALLVASLQQGELGLLSVAMDDRMHQSYRSGLIPGMKKVMAAAKLAGARGVTLSGAGPTLIAFADNNMELISKVMKDTFRQNGIMAKVYILNPSPVGSMTLCCT</sequence>
<dbReference type="SUPFAM" id="SSF54211">
    <property type="entry name" value="Ribosomal protein S5 domain 2-like"/>
    <property type="match status" value="1"/>
</dbReference>
<dbReference type="InterPro" id="IPR006204">
    <property type="entry name" value="GHMP_kinase_N_dom"/>
</dbReference>
<dbReference type="OrthoDB" id="9769912at2"/>
<dbReference type="AlphaFoldDB" id="C8VZ34"/>
<dbReference type="Proteomes" id="UP000002217">
    <property type="component" value="Chromosome"/>
</dbReference>
<dbReference type="KEGG" id="dae:Dtox_2115"/>
<dbReference type="HAMAP" id="MF_00384">
    <property type="entry name" value="Homoser_kinase"/>
    <property type="match status" value="1"/>
</dbReference>
<comment type="subcellular location">
    <subcellularLocation>
        <location evidence="13">Cytoplasm</location>
    </subcellularLocation>
</comment>
<dbReference type="HOGENOM" id="CLU_041243_0_2_9"/>
<gene>
    <name evidence="13" type="primary">thrB</name>
    <name evidence="16" type="ordered locus">Dtox_2115</name>
</gene>
<dbReference type="PANTHER" id="PTHR20861:SF1">
    <property type="entry name" value="HOMOSERINE KINASE"/>
    <property type="match status" value="1"/>
</dbReference>
<keyword evidence="17" id="KW-1185">Reference proteome</keyword>
<proteinExistence type="inferred from homology"/>
<evidence type="ECO:0000256" key="13">
    <source>
        <dbReference type="HAMAP-Rule" id="MF_00384"/>
    </source>
</evidence>
<evidence type="ECO:0000256" key="5">
    <source>
        <dbReference type="ARBA" id="ARBA00022605"/>
    </source>
</evidence>
<feature type="binding site" evidence="13">
    <location>
        <begin position="86"/>
        <end position="96"/>
    </location>
    <ligand>
        <name>ATP</name>
        <dbReference type="ChEBI" id="CHEBI:30616"/>
    </ligand>
</feature>
<dbReference type="PROSITE" id="PS00627">
    <property type="entry name" value="GHMP_KINASES_ATP"/>
    <property type="match status" value="1"/>
</dbReference>
<dbReference type="UniPathway" id="UPA00050">
    <property type="reaction ID" value="UER00064"/>
</dbReference>
<keyword evidence="5 13" id="KW-0028">Amino-acid biosynthesis</keyword>
<comment type="catalytic activity">
    <reaction evidence="11 13">
        <text>L-homoserine + ATP = O-phospho-L-homoserine + ADP + H(+)</text>
        <dbReference type="Rhea" id="RHEA:13985"/>
        <dbReference type="ChEBI" id="CHEBI:15378"/>
        <dbReference type="ChEBI" id="CHEBI:30616"/>
        <dbReference type="ChEBI" id="CHEBI:57476"/>
        <dbReference type="ChEBI" id="CHEBI:57590"/>
        <dbReference type="ChEBI" id="CHEBI:456216"/>
        <dbReference type="EC" id="2.7.1.39"/>
    </reaction>
</comment>
<evidence type="ECO:0000259" key="14">
    <source>
        <dbReference type="Pfam" id="PF00288"/>
    </source>
</evidence>
<evidence type="ECO:0000256" key="6">
    <source>
        <dbReference type="ARBA" id="ARBA00022679"/>
    </source>
</evidence>
<dbReference type="GO" id="GO:0005737">
    <property type="term" value="C:cytoplasm"/>
    <property type="evidence" value="ECO:0007669"/>
    <property type="project" value="UniProtKB-SubCell"/>
</dbReference>
<dbReference type="EMBL" id="CP001720">
    <property type="protein sequence ID" value="ACV62944.1"/>
    <property type="molecule type" value="Genomic_DNA"/>
</dbReference>
<dbReference type="Gene3D" id="3.30.70.890">
    <property type="entry name" value="GHMP kinase, C-terminal domain"/>
    <property type="match status" value="1"/>
</dbReference>
<evidence type="ECO:0000256" key="2">
    <source>
        <dbReference type="ARBA" id="ARBA00007370"/>
    </source>
</evidence>
<reference evidence="16 17" key="1">
    <citation type="journal article" date="2009" name="Stand. Genomic Sci.">
        <title>Complete genome sequence of Desulfotomaculum acetoxidans type strain (5575).</title>
        <authorList>
            <person name="Spring S."/>
            <person name="Lapidus A."/>
            <person name="Schroder M."/>
            <person name="Gleim D."/>
            <person name="Sims D."/>
            <person name="Meincke L."/>
            <person name="Glavina Del Rio T."/>
            <person name="Tice H."/>
            <person name="Copeland A."/>
            <person name="Cheng J.F."/>
            <person name="Lucas S."/>
            <person name="Chen F."/>
            <person name="Nolan M."/>
            <person name="Bruce D."/>
            <person name="Goodwin L."/>
            <person name="Pitluck S."/>
            <person name="Ivanova N."/>
            <person name="Mavromatis K."/>
            <person name="Mikhailova N."/>
            <person name="Pati A."/>
            <person name="Chen A."/>
            <person name="Palaniappan K."/>
            <person name="Land M."/>
            <person name="Hauser L."/>
            <person name="Chang Y.J."/>
            <person name="Jeffries C.D."/>
            <person name="Chain P."/>
            <person name="Saunders E."/>
            <person name="Brettin T."/>
            <person name="Detter J.C."/>
            <person name="Goker M."/>
            <person name="Bristow J."/>
            <person name="Eisen J.A."/>
            <person name="Markowitz V."/>
            <person name="Hugenholtz P."/>
            <person name="Kyrpides N.C."/>
            <person name="Klenk H.P."/>
            <person name="Han C."/>
        </authorList>
    </citation>
    <scope>NUCLEOTIDE SEQUENCE [LARGE SCALE GENOMIC DNA]</scope>
    <source>
        <strain evidence="17">ATCC 49208 / DSM 771 / VKM B-1644</strain>
    </source>
</reference>
<evidence type="ECO:0000256" key="8">
    <source>
        <dbReference type="ARBA" id="ARBA00022741"/>
    </source>
</evidence>
<dbReference type="eggNOG" id="COG0083">
    <property type="taxonomic scope" value="Bacteria"/>
</dbReference>
<dbReference type="InterPro" id="IPR014721">
    <property type="entry name" value="Ribsml_uS5_D2-typ_fold_subgr"/>
</dbReference>
<dbReference type="GO" id="GO:0004413">
    <property type="term" value="F:homoserine kinase activity"/>
    <property type="evidence" value="ECO:0007669"/>
    <property type="project" value="UniProtKB-UniRule"/>
</dbReference>
<evidence type="ECO:0000259" key="15">
    <source>
        <dbReference type="Pfam" id="PF08544"/>
    </source>
</evidence>
<comment type="similarity">
    <text evidence="2 13">Belongs to the GHMP kinase family. Homoserine kinase subfamily.</text>
</comment>
<dbReference type="SUPFAM" id="SSF55060">
    <property type="entry name" value="GHMP Kinase, C-terminal domain"/>
    <property type="match status" value="1"/>
</dbReference>
<keyword evidence="13" id="KW-0963">Cytoplasm</keyword>
<keyword evidence="7 13" id="KW-0791">Threonine biosynthesis</keyword>
<keyword evidence="8 13" id="KW-0547">Nucleotide-binding</keyword>
<organism evidence="16 17">
    <name type="scientific">Desulfofarcimen acetoxidans (strain ATCC 49208 / DSM 771 / KCTC 5769 / VKM B-1644 / 5575)</name>
    <name type="common">Desulfotomaculum acetoxidans</name>
    <dbReference type="NCBI Taxonomy" id="485916"/>
    <lineage>
        <taxon>Bacteria</taxon>
        <taxon>Bacillati</taxon>
        <taxon>Bacillota</taxon>
        <taxon>Clostridia</taxon>
        <taxon>Eubacteriales</taxon>
        <taxon>Peptococcaceae</taxon>
        <taxon>Desulfofarcimen</taxon>
    </lineage>
</organism>
<evidence type="ECO:0000256" key="12">
    <source>
        <dbReference type="ARBA" id="ARBA00049954"/>
    </source>
</evidence>
<dbReference type="InterPro" id="IPR013750">
    <property type="entry name" value="GHMP_kinase_C_dom"/>
</dbReference>
<dbReference type="PRINTS" id="PR00958">
    <property type="entry name" value="HOMSERKINASE"/>
</dbReference>
<dbReference type="InterPro" id="IPR006203">
    <property type="entry name" value="GHMP_knse_ATP-bd_CS"/>
</dbReference>
<comment type="pathway">
    <text evidence="1 13">Amino-acid biosynthesis; L-threonine biosynthesis; L-threonine from L-aspartate: step 4/5.</text>
</comment>
<evidence type="ECO:0000256" key="10">
    <source>
        <dbReference type="ARBA" id="ARBA00022840"/>
    </source>
</evidence>
<evidence type="ECO:0000256" key="4">
    <source>
        <dbReference type="ARBA" id="ARBA00017858"/>
    </source>
</evidence>
<keyword evidence="6 13" id="KW-0808">Transferase</keyword>
<dbReference type="PANTHER" id="PTHR20861">
    <property type="entry name" value="HOMOSERINE/4-DIPHOSPHOCYTIDYL-2-C-METHYL-D-ERYTHRITOL KINASE"/>
    <property type="match status" value="1"/>
</dbReference>
<dbReference type="NCBIfam" id="NF002288">
    <property type="entry name" value="PRK01212.1-4"/>
    <property type="match status" value="1"/>
</dbReference>
<dbReference type="NCBIfam" id="TIGR00191">
    <property type="entry name" value="thrB"/>
    <property type="match status" value="1"/>
</dbReference>
<dbReference type="Pfam" id="PF08544">
    <property type="entry name" value="GHMP_kinases_C"/>
    <property type="match status" value="1"/>
</dbReference>